<dbReference type="Gene3D" id="3.40.50.300">
    <property type="entry name" value="P-loop containing nucleotide triphosphate hydrolases"/>
    <property type="match status" value="3"/>
</dbReference>
<keyword evidence="3" id="KW-0378">Hydrolase</keyword>
<keyword evidence="3" id="KW-0614">Plasmid</keyword>
<dbReference type="PANTHER" id="PTHR43788">
    <property type="entry name" value="DNA2/NAM7 HELICASE FAMILY MEMBER"/>
    <property type="match status" value="1"/>
</dbReference>
<name>K9Y0U6_STAC7</name>
<dbReference type="OrthoDB" id="9803432at2"/>
<evidence type="ECO:0000313" key="4">
    <source>
        <dbReference type="Proteomes" id="UP000010473"/>
    </source>
</evidence>
<dbReference type="HOGENOM" id="CLU_029429_0_0_3"/>
<dbReference type="SUPFAM" id="SSF52540">
    <property type="entry name" value="P-loop containing nucleoside triphosphate hydrolases"/>
    <property type="match status" value="1"/>
</dbReference>
<dbReference type="RefSeq" id="WP_015211924.1">
    <property type="nucleotide sequence ID" value="NC_019765.1"/>
</dbReference>
<geneLocation type="plasmid" evidence="3 4">
    <name>pSTA7437.01</name>
</geneLocation>
<dbReference type="Proteomes" id="UP000010473">
    <property type="component" value="Plasmid pSTA7437.01"/>
</dbReference>
<proteinExistence type="predicted"/>
<keyword evidence="2" id="KW-0067">ATP-binding</keyword>
<gene>
    <name evidence="3" type="ordered locus">Sta7437_4550</name>
</gene>
<evidence type="ECO:0000313" key="3">
    <source>
        <dbReference type="EMBL" id="AFZ38011.1"/>
    </source>
</evidence>
<dbReference type="GO" id="GO:0003678">
    <property type="term" value="F:DNA helicase activity"/>
    <property type="evidence" value="ECO:0007669"/>
    <property type="project" value="UniProtKB-ARBA"/>
</dbReference>
<dbReference type="Pfam" id="PF13604">
    <property type="entry name" value="AAA_30"/>
    <property type="match status" value="1"/>
</dbReference>
<evidence type="ECO:0000256" key="2">
    <source>
        <dbReference type="ARBA" id="ARBA00022840"/>
    </source>
</evidence>
<dbReference type="InterPro" id="IPR027417">
    <property type="entry name" value="P-loop_NTPase"/>
</dbReference>
<dbReference type="AlphaFoldDB" id="K9Y0U6"/>
<keyword evidence="4" id="KW-1185">Reference proteome</keyword>
<evidence type="ECO:0000256" key="1">
    <source>
        <dbReference type="ARBA" id="ARBA00022741"/>
    </source>
</evidence>
<dbReference type="PATRIC" id="fig|111780.3.peg.4707"/>
<dbReference type="InterPro" id="IPR050534">
    <property type="entry name" value="Coronavir_polyprotein_1ab"/>
</dbReference>
<dbReference type="KEGG" id="scs:Sta7437_4550"/>
<dbReference type="EMBL" id="CP003654">
    <property type="protein sequence ID" value="AFZ38011.1"/>
    <property type="molecule type" value="Genomic_DNA"/>
</dbReference>
<protein>
    <submittedName>
        <fullName evidence="3">DNA helicase, putative</fullName>
    </submittedName>
</protein>
<organism evidence="3 4">
    <name type="scientific">Stanieria cyanosphaera (strain ATCC 29371 / PCC 7437)</name>
    <dbReference type="NCBI Taxonomy" id="111780"/>
    <lineage>
        <taxon>Bacteria</taxon>
        <taxon>Bacillati</taxon>
        <taxon>Cyanobacteriota</taxon>
        <taxon>Cyanophyceae</taxon>
        <taxon>Pleurocapsales</taxon>
        <taxon>Dermocarpellaceae</taxon>
        <taxon>Stanieria</taxon>
    </lineage>
</organism>
<dbReference type="GO" id="GO:0005524">
    <property type="term" value="F:ATP binding"/>
    <property type="evidence" value="ECO:0007669"/>
    <property type="project" value="UniProtKB-KW"/>
</dbReference>
<accession>K9Y0U6</accession>
<reference evidence="4" key="1">
    <citation type="journal article" date="2013" name="Proc. Natl. Acad. Sci. U.S.A.">
        <title>Improving the coverage of the cyanobacterial phylum using diversity-driven genome sequencing.</title>
        <authorList>
            <person name="Shih P.M."/>
            <person name="Wu D."/>
            <person name="Latifi A."/>
            <person name="Axen S.D."/>
            <person name="Fewer D.P."/>
            <person name="Talla E."/>
            <person name="Calteau A."/>
            <person name="Cai F."/>
            <person name="Tandeau de Marsac N."/>
            <person name="Rippka R."/>
            <person name="Herdman M."/>
            <person name="Sivonen K."/>
            <person name="Coursin T."/>
            <person name="Laurent T."/>
            <person name="Goodwin L."/>
            <person name="Nolan M."/>
            <person name="Davenport K.W."/>
            <person name="Han C.S."/>
            <person name="Rubin E.M."/>
            <person name="Eisen J.A."/>
            <person name="Woyke T."/>
            <person name="Gugger M."/>
            <person name="Kerfeld C.A."/>
        </authorList>
    </citation>
    <scope>NUCLEOTIDE SEQUENCE [LARGE SCALE GENOMIC DNA]</scope>
    <source>
        <strain evidence="4">ATCC 29371 / PCC 7437</strain>
        <plasmid evidence="4">Plasmid pSTA7437.01</plasmid>
    </source>
</reference>
<keyword evidence="3" id="KW-0347">Helicase</keyword>
<sequence>MHNINLTEVPTVSNLDNLKSNNLSFQLQERLQSLISSFELDLTASQQKAITKLWQFIHSPDHFFLLAGYAGTGKSTIVFAVIKELIRLGKRVALTAPTNKAVEVIRNIAIKQGLAVDCFTIHQLLGLSIVDNLGKRSLEQITPNKVFFYDLVFLDECSMVGKKLWNSITDQFFDRNLLLSNRKLILMGDPAQLYPVGEGLSPTFKIKNKIVMKEVVRQTGDSPLLDFVTATRAAIKFKSQIFYPQSCFNFGDKTNGAFKVSRKTLINYALKQIQANFERDPDCFRILCYTNKQVNYYNQIIRQEIYGVDSPRYTIGERLIAKKAIFNPEGKVITISTSTEFIVLDAVETKYFNYRAYRLKISDGKSIEQIYVLHESEQKRFQIDLEAKLNLAKEKPFFWHRYYQFRDKIFAGVDNCYSLTVHNSQGSTFEQGVIDSKDLIKRLYVGDESEQKKLKEYHRLWYVGSSRMQNKLLFT</sequence>
<keyword evidence="1" id="KW-0547">Nucleotide-binding</keyword>
<dbReference type="PANTHER" id="PTHR43788:SF6">
    <property type="entry name" value="DNA HELICASE B"/>
    <property type="match status" value="1"/>
</dbReference>